<dbReference type="Proteomes" id="UP001216674">
    <property type="component" value="Unassembled WGS sequence"/>
</dbReference>
<comment type="caution">
    <text evidence="4">The sequence shown here is derived from an EMBL/GenBank/DDBJ whole genome shotgun (WGS) entry which is preliminary data.</text>
</comment>
<keyword evidence="5" id="KW-1185">Reference proteome</keyword>
<reference evidence="4 5" key="1">
    <citation type="submission" date="2023-03" db="EMBL/GenBank/DDBJ databases">
        <title>Draft assemblies of triclosan tolerant bacteria isolated from returned activated sludge.</title>
        <authorList>
            <person name="Van Hamelsveld S."/>
        </authorList>
    </citation>
    <scope>NUCLEOTIDE SEQUENCE [LARGE SCALE GENOMIC DNA]</scope>
    <source>
        <strain evidence="4 5">GW210010_S58</strain>
    </source>
</reference>
<evidence type="ECO:0000256" key="1">
    <source>
        <dbReference type="ARBA" id="ARBA00007734"/>
    </source>
</evidence>
<evidence type="ECO:0000313" key="4">
    <source>
        <dbReference type="EMBL" id="MDF3839561.1"/>
    </source>
</evidence>
<feature type="chain" id="PRO_5045486363" evidence="2">
    <location>
        <begin position="30"/>
        <end position="223"/>
    </location>
</feature>
<dbReference type="PROSITE" id="PS00922">
    <property type="entry name" value="TRANSGLYCOSYLASE"/>
    <property type="match status" value="1"/>
</dbReference>
<dbReference type="Gene3D" id="1.10.530.10">
    <property type="match status" value="1"/>
</dbReference>
<dbReference type="CDD" id="cd16896">
    <property type="entry name" value="LT_Slt70-like"/>
    <property type="match status" value="1"/>
</dbReference>
<evidence type="ECO:0000259" key="3">
    <source>
        <dbReference type="Pfam" id="PF01464"/>
    </source>
</evidence>
<evidence type="ECO:0000256" key="2">
    <source>
        <dbReference type="SAM" id="SignalP"/>
    </source>
</evidence>
<feature type="signal peptide" evidence="2">
    <location>
        <begin position="1"/>
        <end position="29"/>
    </location>
</feature>
<dbReference type="PANTHER" id="PTHR37423">
    <property type="entry name" value="SOLUBLE LYTIC MUREIN TRANSGLYCOSYLASE-RELATED"/>
    <property type="match status" value="1"/>
</dbReference>
<evidence type="ECO:0000313" key="5">
    <source>
        <dbReference type="Proteomes" id="UP001216674"/>
    </source>
</evidence>
<proteinExistence type="inferred from homology"/>
<organism evidence="4 5">
    <name type="scientific">Cupriavidus basilensis</name>
    <dbReference type="NCBI Taxonomy" id="68895"/>
    <lineage>
        <taxon>Bacteria</taxon>
        <taxon>Pseudomonadati</taxon>
        <taxon>Pseudomonadota</taxon>
        <taxon>Betaproteobacteria</taxon>
        <taxon>Burkholderiales</taxon>
        <taxon>Burkholderiaceae</taxon>
        <taxon>Cupriavidus</taxon>
    </lineage>
</organism>
<dbReference type="SUPFAM" id="SSF53955">
    <property type="entry name" value="Lysozyme-like"/>
    <property type="match status" value="1"/>
</dbReference>
<dbReference type="InterPro" id="IPR008258">
    <property type="entry name" value="Transglycosylase_SLT_dom_1"/>
</dbReference>
<dbReference type="RefSeq" id="WP_276269229.1">
    <property type="nucleotide sequence ID" value="NZ_JARJLM010000688.1"/>
</dbReference>
<sequence length="223" mass="23780">MRVRVLPPLLRVSLLVASFALGLACPRVAGAQIFGSVNADGSIMLTNSPGNPALHLVVTASEPAARGARKDPPAAAPASPDAARYAEIIAEASRDTRVPPELITAVIAVESGYNPNAVSRKGARGLMQLMPETARRFSAGDILNPRDNVRAGAKYLRFLLDLFRDDIELALAAYNAGENAVIQAGYHIPAYAETQSYVPMVMAHYRRLSGGSGYPRAPFSLRQ</sequence>
<dbReference type="InterPro" id="IPR023346">
    <property type="entry name" value="Lysozyme-like_dom_sf"/>
</dbReference>
<dbReference type="InterPro" id="IPR000189">
    <property type="entry name" value="Transglyc_AS"/>
</dbReference>
<comment type="similarity">
    <text evidence="1">Belongs to the transglycosylase Slt family.</text>
</comment>
<dbReference type="Pfam" id="PF01464">
    <property type="entry name" value="SLT"/>
    <property type="match status" value="1"/>
</dbReference>
<dbReference type="PROSITE" id="PS51257">
    <property type="entry name" value="PROKAR_LIPOPROTEIN"/>
    <property type="match status" value="1"/>
</dbReference>
<accession>A0ABT6B670</accession>
<keyword evidence="2" id="KW-0732">Signal</keyword>
<dbReference type="PANTHER" id="PTHR37423:SF2">
    <property type="entry name" value="MEMBRANE-BOUND LYTIC MUREIN TRANSGLYCOSYLASE C"/>
    <property type="match status" value="1"/>
</dbReference>
<feature type="domain" description="Transglycosylase SLT" evidence="3">
    <location>
        <begin position="88"/>
        <end position="184"/>
    </location>
</feature>
<protein>
    <submittedName>
        <fullName evidence="4">Lytic transglycosylase domain-containing protein</fullName>
    </submittedName>
</protein>
<gene>
    <name evidence="4" type="ORF">P3W85_42485</name>
</gene>
<dbReference type="EMBL" id="JARJLM010000688">
    <property type="protein sequence ID" value="MDF3839561.1"/>
    <property type="molecule type" value="Genomic_DNA"/>
</dbReference>
<name>A0ABT6B670_9BURK</name>